<dbReference type="InParanoid" id="A0A2R5GCW3"/>
<feature type="compositionally biased region" description="Low complexity" evidence="1">
    <location>
        <begin position="923"/>
        <end position="933"/>
    </location>
</feature>
<feature type="compositionally biased region" description="Polar residues" evidence="1">
    <location>
        <begin position="345"/>
        <end position="359"/>
    </location>
</feature>
<evidence type="ECO:0000256" key="1">
    <source>
        <dbReference type="SAM" id="MobiDB-lite"/>
    </source>
</evidence>
<dbReference type="OrthoDB" id="191287at2759"/>
<comment type="caution">
    <text evidence="3">The sequence shown here is derived from an EMBL/GenBank/DDBJ whole genome shotgun (WGS) entry which is preliminary data.</text>
</comment>
<keyword evidence="2" id="KW-0472">Membrane</keyword>
<keyword evidence="2" id="KW-0812">Transmembrane</keyword>
<proteinExistence type="predicted"/>
<evidence type="ECO:0000313" key="3">
    <source>
        <dbReference type="EMBL" id="GBG26011.1"/>
    </source>
</evidence>
<feature type="region of interest" description="Disordered" evidence="1">
    <location>
        <begin position="459"/>
        <end position="569"/>
    </location>
</feature>
<keyword evidence="2" id="KW-1133">Transmembrane helix</keyword>
<feature type="region of interest" description="Disordered" evidence="1">
    <location>
        <begin position="344"/>
        <end position="363"/>
    </location>
</feature>
<name>A0A2R5GCW3_9STRA</name>
<evidence type="ECO:0000256" key="2">
    <source>
        <dbReference type="SAM" id="Phobius"/>
    </source>
</evidence>
<keyword evidence="4" id="KW-1185">Reference proteome</keyword>
<protein>
    <submittedName>
        <fullName evidence="3">Uncharacterized protein</fullName>
    </submittedName>
</protein>
<dbReference type="AlphaFoldDB" id="A0A2R5GCW3"/>
<feature type="region of interest" description="Disordered" evidence="1">
    <location>
        <begin position="1"/>
        <end position="30"/>
    </location>
</feature>
<dbReference type="Proteomes" id="UP000241890">
    <property type="component" value="Unassembled WGS sequence"/>
</dbReference>
<feature type="region of interest" description="Disordered" evidence="1">
    <location>
        <begin position="1116"/>
        <end position="1144"/>
    </location>
</feature>
<accession>A0A2R5GCW3</accession>
<evidence type="ECO:0000313" key="4">
    <source>
        <dbReference type="Proteomes" id="UP000241890"/>
    </source>
</evidence>
<feature type="compositionally biased region" description="Polar residues" evidence="1">
    <location>
        <begin position="520"/>
        <end position="545"/>
    </location>
</feature>
<reference evidence="3 4" key="1">
    <citation type="submission" date="2017-12" db="EMBL/GenBank/DDBJ databases">
        <title>Sequencing, de novo assembly and annotation of complete genome of a new Thraustochytrid species, strain FCC1311.</title>
        <authorList>
            <person name="Sedici K."/>
            <person name="Godart F."/>
            <person name="Aiese Cigliano R."/>
            <person name="Sanseverino W."/>
            <person name="Barakat M."/>
            <person name="Ortet P."/>
            <person name="Marechal E."/>
            <person name="Cagnac O."/>
            <person name="Amato A."/>
        </authorList>
    </citation>
    <scope>NUCLEOTIDE SEQUENCE [LARGE SCALE GENOMIC DNA]</scope>
</reference>
<organism evidence="3 4">
    <name type="scientific">Hondaea fermentalgiana</name>
    <dbReference type="NCBI Taxonomy" id="2315210"/>
    <lineage>
        <taxon>Eukaryota</taxon>
        <taxon>Sar</taxon>
        <taxon>Stramenopiles</taxon>
        <taxon>Bigyra</taxon>
        <taxon>Labyrinthulomycetes</taxon>
        <taxon>Thraustochytrida</taxon>
        <taxon>Thraustochytriidae</taxon>
        <taxon>Hondaea</taxon>
    </lineage>
</organism>
<feature type="compositionally biased region" description="Polar residues" evidence="1">
    <location>
        <begin position="311"/>
        <end position="321"/>
    </location>
</feature>
<dbReference type="EMBL" id="BEYU01000018">
    <property type="protein sequence ID" value="GBG26011.1"/>
    <property type="molecule type" value="Genomic_DNA"/>
</dbReference>
<gene>
    <name evidence="3" type="ORF">FCC1311_022312</name>
</gene>
<feature type="transmembrane region" description="Helical" evidence="2">
    <location>
        <begin position="39"/>
        <end position="57"/>
    </location>
</feature>
<dbReference type="Gene3D" id="3.90.228.10">
    <property type="match status" value="1"/>
</dbReference>
<feature type="region of interest" description="Disordered" evidence="1">
    <location>
        <begin position="279"/>
        <end position="337"/>
    </location>
</feature>
<sequence>MRRARADSAGERRGLLGGPHGGEQDPVNSTVRTSSRTKLCSWLLAPVVILVLFLGLAPTSRLQGQSHDVDTLAKDTPVATTRATSVPSNARQPAAQVSSAWSHEEAYAEVQLQNLGNALLKAVNASYESSPEPSCDDCDPTPFYINPKCAQVCRAANSSQATARHCWQCRHWAVNLASELGAPAPRFAKTILHLPVLTRVTSMATDVLAGRANALTQRYDEHNSDFALQGQAVVAAVAERLANMHAALDSVNSTGSGGGMGLQVYCNGSLLLSMGGGGGNGFSSETPSPKTADSLPATSFGGGEGAGFQIYDNNSNKSSSDVPPKPTVSFGGGAGGGLRLERGANSTHVASSAGSSPDATNKIVPQEELDRLRDQMRQCWAQGNLTVVGGGGLGGGAQGDTFSAHGDIAFRFKAFQKPCPGCDGQPYQTCMCPCFRSAYLDGAELFFINRSAPLPGTPLSPTATIMATGPEDPEPAQQNVLGSDPRVETVGAEDADKTASSRNLQSAPSWLGRKRPAQTKPLQQTLQDPEQGRQQEQSAAETSSADHAPQISAEDGDNDKTSARATHQNSWMTSGELLYRANFQGSPFADEWRKTFADASFQEFLSDGLAAVDATRRHDTAEQDLVTVQDSIKRLHEQRVRKFATRRRGTESTIDAALERLEIDRQDASAQDQDTLAHFDRTLLSLCALYAANIEKECALLSSDAATADREHRKLRAEREHAFALEEFGLHLAHETEGRINLRRLTPDNPQYSRCKRATAENVKSDFFGKDANYSGIKVLDVFKIENRPLLRDFQRRAAALKPGSVKGLFCAVPEESLFRIIVEGMGRKTQDAEDTDEAAAQQDSSAPSSAAAAATFLRTHLVALEPEAGSSPGYAEARFLASKPVAFPKQFSRFSTLEEFREAVKAPVMGTNTGSRDQHHGQASAVSSSSSSTSQTVPRYLALCRVIIGSSFVTSADYPGFPNVDSATSSKFDSIFSSSLDEYLVLHGHHVLPEFLIRYEYKPRFNPTSSQLQARVLAPLEPDFASPEAPDALQEVMQDFRTVAARTQPSLVPHAVALPSSRGPITDETTSAAQRAKASRFMRAAEIQAGRDTLRLNAARQRDEIWAALTQVLHESDHTDNSDTEINVDGLGVASPQRAGRRS</sequence>
<feature type="region of interest" description="Disordered" evidence="1">
    <location>
        <begin position="911"/>
        <end position="933"/>
    </location>
</feature>
<feature type="compositionally biased region" description="Basic and acidic residues" evidence="1">
    <location>
        <begin position="1"/>
        <end position="14"/>
    </location>
</feature>